<protein>
    <recommendedName>
        <fullName evidence="2">DUF4283 domain-containing protein</fullName>
    </recommendedName>
</protein>
<name>A0A328CUQ8_9ASTE</name>
<dbReference type="Proteomes" id="UP000249390">
    <property type="component" value="Unassembled WGS sequence"/>
</dbReference>
<sequence length="229" mass="25995">MTGIHAGEGQQPPPPKSVNIPRQQQAGTPQAKSFLAAVTCCNIPSQQIEPSLPFIRSHLEKIGFTDFSVTLLDETHVLLHFTKDEDFLRCFKRYEWKLGCFEMKVSKWTPNFDPRYESPFLPIWVAIKNLPIHLHDRKSLLDIAQVFGKPIKLDATTENFGRPSLARVCVEVVISQPQITKFCVQNGEIPLILSAYYENVPLFCHECRGVGRHNHGCKFCTPQHKKPSS</sequence>
<dbReference type="InterPro" id="IPR040256">
    <property type="entry name" value="At4g02000-like"/>
</dbReference>
<dbReference type="PANTHER" id="PTHR31286">
    <property type="entry name" value="GLYCINE-RICH CELL WALL STRUCTURAL PROTEIN 1.8-LIKE"/>
    <property type="match status" value="1"/>
</dbReference>
<dbReference type="InterPro" id="IPR025558">
    <property type="entry name" value="DUF4283"/>
</dbReference>
<accession>A0A328CUQ8</accession>
<gene>
    <name evidence="3" type="ORF">DM860_016834</name>
</gene>
<evidence type="ECO:0000313" key="3">
    <source>
        <dbReference type="EMBL" id="RAL36892.1"/>
    </source>
</evidence>
<dbReference type="AlphaFoldDB" id="A0A328CUQ8"/>
<evidence type="ECO:0000259" key="2">
    <source>
        <dbReference type="Pfam" id="PF14111"/>
    </source>
</evidence>
<evidence type="ECO:0000256" key="1">
    <source>
        <dbReference type="SAM" id="MobiDB-lite"/>
    </source>
</evidence>
<keyword evidence="4" id="KW-1185">Reference proteome</keyword>
<comment type="caution">
    <text evidence="3">The sequence shown here is derived from an EMBL/GenBank/DDBJ whole genome shotgun (WGS) entry which is preliminary data.</text>
</comment>
<evidence type="ECO:0000313" key="4">
    <source>
        <dbReference type="Proteomes" id="UP000249390"/>
    </source>
</evidence>
<reference evidence="3 4" key="1">
    <citation type="submission" date="2018-06" db="EMBL/GenBank/DDBJ databases">
        <title>The Genome of Cuscuta australis (Dodder) Provides Insight into the Evolution of Plant Parasitism.</title>
        <authorList>
            <person name="Liu H."/>
        </authorList>
    </citation>
    <scope>NUCLEOTIDE SEQUENCE [LARGE SCALE GENOMIC DNA]</scope>
    <source>
        <strain evidence="4">cv. Yunnan</strain>
        <tissue evidence="3">Vines</tissue>
    </source>
</reference>
<feature type="region of interest" description="Disordered" evidence="1">
    <location>
        <begin position="1"/>
        <end position="25"/>
    </location>
</feature>
<dbReference type="Pfam" id="PF14111">
    <property type="entry name" value="DUF4283"/>
    <property type="match status" value="1"/>
</dbReference>
<dbReference type="PANTHER" id="PTHR31286:SF180">
    <property type="entry name" value="OS10G0362600 PROTEIN"/>
    <property type="match status" value="1"/>
</dbReference>
<dbReference type="EMBL" id="NQVE01000218">
    <property type="protein sequence ID" value="RAL36892.1"/>
    <property type="molecule type" value="Genomic_DNA"/>
</dbReference>
<feature type="domain" description="DUF4283" evidence="2">
    <location>
        <begin position="66"/>
        <end position="114"/>
    </location>
</feature>
<organism evidence="3 4">
    <name type="scientific">Cuscuta australis</name>
    <dbReference type="NCBI Taxonomy" id="267555"/>
    <lineage>
        <taxon>Eukaryota</taxon>
        <taxon>Viridiplantae</taxon>
        <taxon>Streptophyta</taxon>
        <taxon>Embryophyta</taxon>
        <taxon>Tracheophyta</taxon>
        <taxon>Spermatophyta</taxon>
        <taxon>Magnoliopsida</taxon>
        <taxon>eudicotyledons</taxon>
        <taxon>Gunneridae</taxon>
        <taxon>Pentapetalae</taxon>
        <taxon>asterids</taxon>
        <taxon>lamiids</taxon>
        <taxon>Solanales</taxon>
        <taxon>Convolvulaceae</taxon>
        <taxon>Cuscuteae</taxon>
        <taxon>Cuscuta</taxon>
        <taxon>Cuscuta subgen. Grammica</taxon>
        <taxon>Cuscuta sect. Cleistogrammica</taxon>
    </lineage>
</organism>
<proteinExistence type="predicted"/>